<evidence type="ECO:0000313" key="3">
    <source>
        <dbReference type="EMBL" id="OAY63725.1"/>
    </source>
</evidence>
<comment type="caution">
    <text evidence="3">The sequence shown here is derived from an EMBL/GenBank/DDBJ whole genome shotgun (WGS) entry which is preliminary data.</text>
</comment>
<evidence type="ECO:0000259" key="2">
    <source>
        <dbReference type="Pfam" id="PF10440"/>
    </source>
</evidence>
<reference evidence="3 4" key="1">
    <citation type="journal article" date="2016" name="DNA Res.">
        <title>The draft genome of MD-2 pineapple using hybrid error correction of long reads.</title>
        <authorList>
            <person name="Redwan R.M."/>
            <person name="Saidin A."/>
            <person name="Kumar S.V."/>
        </authorList>
    </citation>
    <scope>NUCLEOTIDE SEQUENCE [LARGE SCALE GENOMIC DNA]</scope>
    <source>
        <strain evidence="4">cv. MD2</strain>
        <tissue evidence="3">Leaf</tissue>
    </source>
</reference>
<dbReference type="Gene3D" id="1.10.8.850">
    <property type="entry name" value="Histone-lysine N methyltransferase , C-terminal domain-like"/>
    <property type="match status" value="1"/>
</dbReference>
<feature type="domain" description="WIYLD" evidence="2">
    <location>
        <begin position="5"/>
        <end position="60"/>
    </location>
</feature>
<dbReference type="PANTHER" id="PTHR46450">
    <property type="entry name" value="INACTIVE HISTONE-LYSINE N-METHYLTRANSFERASE SUVR1-RELATED"/>
    <property type="match status" value="1"/>
</dbReference>
<dbReference type="EMBL" id="LSRQ01008320">
    <property type="protein sequence ID" value="OAY63725.1"/>
    <property type="molecule type" value="Genomic_DNA"/>
</dbReference>
<feature type="compositionally biased region" description="Basic and acidic residues" evidence="1">
    <location>
        <begin position="104"/>
        <end position="120"/>
    </location>
</feature>
<dbReference type="InterPro" id="IPR018848">
    <property type="entry name" value="WIYLD_domain"/>
</dbReference>
<name>A0A199UGN4_ANACO</name>
<dbReference type="Proteomes" id="UP000092600">
    <property type="component" value="Unassembled WGS sequence"/>
</dbReference>
<keyword evidence="3" id="KW-0808">Transferase</keyword>
<dbReference type="GO" id="GO:0008168">
    <property type="term" value="F:methyltransferase activity"/>
    <property type="evidence" value="ECO:0007669"/>
    <property type="project" value="UniProtKB-KW"/>
</dbReference>
<accession>A0A199UGN4</accession>
<proteinExistence type="predicted"/>
<keyword evidence="3" id="KW-0489">Methyltransferase</keyword>
<evidence type="ECO:0000256" key="1">
    <source>
        <dbReference type="SAM" id="MobiDB-lite"/>
    </source>
</evidence>
<dbReference type="PANTHER" id="PTHR46450:SF24">
    <property type="entry name" value="HISTONE-LYSINE N-METHYLTRANSFERASE SUVR4"/>
    <property type="match status" value="1"/>
</dbReference>
<sequence>MVPPKEKIAAAIRAMKAIGIPKHTVKPVLKNLLIVYENNWEYIEAENFRVLADAVLDLQESKVDEQLKNESYKDYVSVTKKNHNEDEPMKKKTYNPQIVPGEMRPLHDVNDITKGEERVK</sequence>
<dbReference type="AlphaFoldDB" id="A0A199UGN4"/>
<evidence type="ECO:0000313" key="4">
    <source>
        <dbReference type="Proteomes" id="UP000092600"/>
    </source>
</evidence>
<dbReference type="Pfam" id="PF10440">
    <property type="entry name" value="WIYLD"/>
    <property type="match status" value="1"/>
</dbReference>
<gene>
    <name evidence="3" type="ORF">ACMD2_24348</name>
</gene>
<organism evidence="3 4">
    <name type="scientific">Ananas comosus</name>
    <name type="common">Pineapple</name>
    <name type="synonym">Ananas ananas</name>
    <dbReference type="NCBI Taxonomy" id="4615"/>
    <lineage>
        <taxon>Eukaryota</taxon>
        <taxon>Viridiplantae</taxon>
        <taxon>Streptophyta</taxon>
        <taxon>Embryophyta</taxon>
        <taxon>Tracheophyta</taxon>
        <taxon>Spermatophyta</taxon>
        <taxon>Magnoliopsida</taxon>
        <taxon>Liliopsida</taxon>
        <taxon>Poales</taxon>
        <taxon>Bromeliaceae</taxon>
        <taxon>Bromelioideae</taxon>
        <taxon>Ananas</taxon>
    </lineage>
</organism>
<feature type="region of interest" description="Disordered" evidence="1">
    <location>
        <begin position="79"/>
        <end position="120"/>
    </location>
</feature>
<dbReference type="InterPro" id="IPR043017">
    <property type="entry name" value="WIYLD_dom_sf"/>
</dbReference>
<feature type="non-terminal residue" evidence="3">
    <location>
        <position position="120"/>
    </location>
</feature>
<dbReference type="GO" id="GO:0032259">
    <property type="term" value="P:methylation"/>
    <property type="evidence" value="ECO:0007669"/>
    <property type="project" value="UniProtKB-KW"/>
</dbReference>
<protein>
    <submittedName>
        <fullName evidence="3">Histone-lysine N-methyltransferase SUVR2</fullName>
    </submittedName>
</protein>
<dbReference type="STRING" id="4615.A0A199UGN4"/>